<evidence type="ECO:0000256" key="3">
    <source>
        <dbReference type="ARBA" id="ARBA00022553"/>
    </source>
</evidence>
<keyword evidence="6 14" id="KW-0418">Kinase</keyword>
<dbReference type="PROSITE" id="PS50109">
    <property type="entry name" value="HIS_KIN"/>
    <property type="match status" value="1"/>
</dbReference>
<name>A0A1M5PNX8_9GAMM</name>
<evidence type="ECO:0000256" key="2">
    <source>
        <dbReference type="ARBA" id="ARBA00012438"/>
    </source>
</evidence>
<keyword evidence="5" id="KW-0547">Nucleotide-binding</keyword>
<dbReference type="Gene3D" id="1.10.287.130">
    <property type="match status" value="1"/>
</dbReference>
<proteinExistence type="predicted"/>
<feature type="domain" description="PAS" evidence="12">
    <location>
        <begin position="39"/>
        <end position="91"/>
    </location>
</feature>
<feature type="domain" description="PAC" evidence="13">
    <location>
        <begin position="116"/>
        <end position="166"/>
    </location>
</feature>
<evidence type="ECO:0000313" key="14">
    <source>
        <dbReference type="EMBL" id="SHH03391.1"/>
    </source>
</evidence>
<dbReference type="PANTHER" id="PTHR43065">
    <property type="entry name" value="SENSOR HISTIDINE KINASE"/>
    <property type="match status" value="1"/>
</dbReference>
<dbReference type="InterPro" id="IPR036890">
    <property type="entry name" value="HATPase_C_sf"/>
</dbReference>
<dbReference type="SUPFAM" id="SSF55874">
    <property type="entry name" value="ATPase domain of HSP90 chaperone/DNA topoisomerase II/histidine kinase"/>
    <property type="match status" value="1"/>
</dbReference>
<evidence type="ECO:0000256" key="10">
    <source>
        <dbReference type="ARBA" id="ARBA00070616"/>
    </source>
</evidence>
<evidence type="ECO:0000259" key="13">
    <source>
        <dbReference type="PROSITE" id="PS50113"/>
    </source>
</evidence>
<dbReference type="InterPro" id="IPR013767">
    <property type="entry name" value="PAS_fold"/>
</dbReference>
<dbReference type="InterPro" id="IPR000700">
    <property type="entry name" value="PAS-assoc_C"/>
</dbReference>
<evidence type="ECO:0000313" key="15">
    <source>
        <dbReference type="Proteomes" id="UP000199758"/>
    </source>
</evidence>
<dbReference type="OrthoDB" id="1931120at2"/>
<dbReference type="RefSeq" id="WP_084083358.1">
    <property type="nucleotide sequence ID" value="NZ_FQWZ01000005.1"/>
</dbReference>
<dbReference type="SMART" id="SM00091">
    <property type="entry name" value="PAS"/>
    <property type="match status" value="1"/>
</dbReference>
<dbReference type="Gene3D" id="3.30.450.20">
    <property type="entry name" value="PAS domain"/>
    <property type="match status" value="1"/>
</dbReference>
<dbReference type="PROSITE" id="PS50113">
    <property type="entry name" value="PAC"/>
    <property type="match status" value="1"/>
</dbReference>
<keyword evidence="3" id="KW-0597">Phosphoprotein</keyword>
<dbReference type="SMART" id="SM00388">
    <property type="entry name" value="HisKA"/>
    <property type="match status" value="1"/>
</dbReference>
<comment type="function">
    <text evidence="9">Putative oxygen sensor; modulates the activity of FixJ, a transcriptional activator of nitrogen fixation fixK gene. FixL probably acts as a kinase that phosphorylates FixJ.</text>
</comment>
<dbReference type="Pfam" id="PF02518">
    <property type="entry name" value="HATPase_c"/>
    <property type="match status" value="1"/>
</dbReference>
<dbReference type="PROSITE" id="PS50112">
    <property type="entry name" value="PAS"/>
    <property type="match status" value="1"/>
</dbReference>
<dbReference type="InterPro" id="IPR036097">
    <property type="entry name" value="HisK_dim/P_sf"/>
</dbReference>
<dbReference type="InterPro" id="IPR004358">
    <property type="entry name" value="Sig_transdc_His_kin-like_C"/>
</dbReference>
<dbReference type="InterPro" id="IPR035965">
    <property type="entry name" value="PAS-like_dom_sf"/>
</dbReference>
<evidence type="ECO:0000256" key="6">
    <source>
        <dbReference type="ARBA" id="ARBA00022777"/>
    </source>
</evidence>
<feature type="domain" description="Histidine kinase" evidence="11">
    <location>
        <begin position="186"/>
        <end position="415"/>
    </location>
</feature>
<dbReference type="SUPFAM" id="SSF55785">
    <property type="entry name" value="PYP-like sensor domain (PAS domain)"/>
    <property type="match status" value="1"/>
</dbReference>
<dbReference type="SMART" id="SM00387">
    <property type="entry name" value="HATPase_c"/>
    <property type="match status" value="1"/>
</dbReference>
<dbReference type="STRING" id="490188.SAMN04488068_2218"/>
<evidence type="ECO:0000256" key="7">
    <source>
        <dbReference type="ARBA" id="ARBA00022840"/>
    </source>
</evidence>
<dbReference type="Pfam" id="PF00989">
    <property type="entry name" value="PAS"/>
    <property type="match status" value="1"/>
</dbReference>
<dbReference type="InterPro" id="IPR003594">
    <property type="entry name" value="HATPase_dom"/>
</dbReference>
<dbReference type="PANTHER" id="PTHR43065:SF10">
    <property type="entry name" value="PEROXIDE STRESS-ACTIVATED HISTIDINE KINASE MAK3"/>
    <property type="match status" value="1"/>
</dbReference>
<dbReference type="InterPro" id="IPR005467">
    <property type="entry name" value="His_kinase_dom"/>
</dbReference>
<dbReference type="Gene3D" id="3.30.565.10">
    <property type="entry name" value="Histidine kinase-like ATPase, C-terminal domain"/>
    <property type="match status" value="1"/>
</dbReference>
<organism evidence="14 15">
    <name type="scientific">Hydrocarboniphaga daqingensis</name>
    <dbReference type="NCBI Taxonomy" id="490188"/>
    <lineage>
        <taxon>Bacteria</taxon>
        <taxon>Pseudomonadati</taxon>
        <taxon>Pseudomonadota</taxon>
        <taxon>Gammaproteobacteria</taxon>
        <taxon>Nevskiales</taxon>
        <taxon>Nevskiaceae</taxon>
        <taxon>Hydrocarboniphaga</taxon>
    </lineage>
</organism>
<dbReference type="Proteomes" id="UP000199758">
    <property type="component" value="Unassembled WGS sequence"/>
</dbReference>
<protein>
    <recommendedName>
        <fullName evidence="10">Sensor protein FixL</fullName>
        <ecNumber evidence="2">2.7.13.3</ecNumber>
    </recommendedName>
</protein>
<sequence>MPLFGTDDALWHARHMDRELDPHTRSAAHIALAGRLAESLEHYRAILDTAVDGIITIDERGLIQSFNRAAERMFGYGVDEVLGQNISLLMPAPDRDQHDRYIEAYRQSGQAKIIGIGREVEGRRRDGSVFPMDLSVGEVHLPGRRLFTGITRDISDRKAVEAEAQRRLNDLAHVSRVATMGTMATALAHEVNQPLTAIISHAGACLRLLAARRPAGAPPTGDSLEAQLQDSLTQIARQGERAAEVIRQLRRFVGKSEMAFRPAQLNTVVQEVLWLLAHEIRSSRVHLDLSLAAELPEVMMDRVQIEQVVFNLVRNALEAMSDTPESQRRLWLRTELSTMSAGSPAVTFVVEDRGIGFNGLEPAQLFEPYFTTKAGGMGQGLAICQSIIETHEGGIAAEAAQPQGARFRFWLPQRR</sequence>
<dbReference type="PRINTS" id="PR00344">
    <property type="entry name" value="BCTRLSENSOR"/>
</dbReference>
<reference evidence="14 15" key="1">
    <citation type="submission" date="2016-11" db="EMBL/GenBank/DDBJ databases">
        <authorList>
            <person name="Jaros S."/>
            <person name="Januszkiewicz K."/>
            <person name="Wedrychowicz H."/>
        </authorList>
    </citation>
    <scope>NUCLEOTIDE SEQUENCE [LARGE SCALE GENOMIC DNA]</scope>
    <source>
        <strain evidence="14 15">CGMCC 1.7049</strain>
    </source>
</reference>
<dbReference type="GO" id="GO:0006355">
    <property type="term" value="P:regulation of DNA-templated transcription"/>
    <property type="evidence" value="ECO:0007669"/>
    <property type="project" value="InterPro"/>
</dbReference>
<keyword evidence="4" id="KW-0808">Transferase</keyword>
<dbReference type="Pfam" id="PF00512">
    <property type="entry name" value="HisKA"/>
    <property type="match status" value="1"/>
</dbReference>
<evidence type="ECO:0000256" key="9">
    <source>
        <dbReference type="ARBA" id="ARBA00059827"/>
    </source>
</evidence>
<dbReference type="AlphaFoldDB" id="A0A1M5PNX8"/>
<evidence type="ECO:0000256" key="5">
    <source>
        <dbReference type="ARBA" id="ARBA00022741"/>
    </source>
</evidence>
<evidence type="ECO:0000259" key="11">
    <source>
        <dbReference type="PROSITE" id="PS50109"/>
    </source>
</evidence>
<evidence type="ECO:0000256" key="8">
    <source>
        <dbReference type="ARBA" id="ARBA00023012"/>
    </source>
</evidence>
<keyword evidence="8" id="KW-0902">Two-component regulatory system</keyword>
<dbReference type="InterPro" id="IPR000014">
    <property type="entry name" value="PAS"/>
</dbReference>
<dbReference type="FunFam" id="3.30.450.20:FF:000060">
    <property type="entry name" value="Sensor protein FixL"/>
    <property type="match status" value="1"/>
</dbReference>
<keyword evidence="15" id="KW-1185">Reference proteome</keyword>
<dbReference type="EC" id="2.7.13.3" evidence="2"/>
<keyword evidence="7" id="KW-0067">ATP-binding</keyword>
<comment type="catalytic activity">
    <reaction evidence="1">
        <text>ATP + protein L-histidine = ADP + protein N-phospho-L-histidine.</text>
        <dbReference type="EC" id="2.7.13.3"/>
    </reaction>
</comment>
<dbReference type="NCBIfam" id="TIGR00229">
    <property type="entry name" value="sensory_box"/>
    <property type="match status" value="1"/>
</dbReference>
<evidence type="ECO:0000256" key="1">
    <source>
        <dbReference type="ARBA" id="ARBA00000085"/>
    </source>
</evidence>
<evidence type="ECO:0000259" key="12">
    <source>
        <dbReference type="PROSITE" id="PS50112"/>
    </source>
</evidence>
<dbReference type="GO" id="GO:0005524">
    <property type="term" value="F:ATP binding"/>
    <property type="evidence" value="ECO:0007669"/>
    <property type="project" value="UniProtKB-KW"/>
</dbReference>
<dbReference type="CDD" id="cd00082">
    <property type="entry name" value="HisKA"/>
    <property type="match status" value="1"/>
</dbReference>
<dbReference type="SUPFAM" id="SSF47384">
    <property type="entry name" value="Homodimeric domain of signal transducing histidine kinase"/>
    <property type="match status" value="1"/>
</dbReference>
<dbReference type="EMBL" id="FQWZ01000005">
    <property type="protein sequence ID" value="SHH03391.1"/>
    <property type="molecule type" value="Genomic_DNA"/>
</dbReference>
<evidence type="ECO:0000256" key="4">
    <source>
        <dbReference type="ARBA" id="ARBA00022679"/>
    </source>
</evidence>
<dbReference type="GO" id="GO:0000155">
    <property type="term" value="F:phosphorelay sensor kinase activity"/>
    <property type="evidence" value="ECO:0007669"/>
    <property type="project" value="InterPro"/>
</dbReference>
<gene>
    <name evidence="14" type="ORF">SAMN04488068_2218</name>
</gene>
<dbReference type="InterPro" id="IPR003661">
    <property type="entry name" value="HisK_dim/P_dom"/>
</dbReference>
<dbReference type="CDD" id="cd00130">
    <property type="entry name" value="PAS"/>
    <property type="match status" value="1"/>
</dbReference>
<accession>A0A1M5PNX8</accession>